<dbReference type="EC" id="2.7.13.3" evidence="9"/>
<name>A0ABV5KVE1_9BACL</name>
<accession>A0ABV5KVE1</accession>
<organism evidence="9 10">
    <name type="scientific">Paenibacillus aurantiacus</name>
    <dbReference type="NCBI Taxonomy" id="1936118"/>
    <lineage>
        <taxon>Bacteria</taxon>
        <taxon>Bacillati</taxon>
        <taxon>Bacillota</taxon>
        <taxon>Bacilli</taxon>
        <taxon>Bacillales</taxon>
        <taxon>Paenibacillaceae</taxon>
        <taxon>Paenibacillus</taxon>
    </lineage>
</organism>
<evidence type="ECO:0000313" key="10">
    <source>
        <dbReference type="Proteomes" id="UP001589747"/>
    </source>
</evidence>
<dbReference type="InterPro" id="IPR036890">
    <property type="entry name" value="HATPase_C_sf"/>
</dbReference>
<evidence type="ECO:0000256" key="3">
    <source>
        <dbReference type="ARBA" id="ARBA00022553"/>
    </source>
</evidence>
<dbReference type="InterPro" id="IPR010559">
    <property type="entry name" value="Sig_transdc_His_kin_internal"/>
</dbReference>
<dbReference type="PANTHER" id="PTHR34220:SF7">
    <property type="entry name" value="SENSOR HISTIDINE KINASE YPDA"/>
    <property type="match status" value="1"/>
</dbReference>
<feature type="transmembrane region" description="Helical" evidence="7">
    <location>
        <begin position="276"/>
        <end position="298"/>
    </location>
</feature>
<gene>
    <name evidence="9" type="ORF">ACFFSY_24985</name>
</gene>
<dbReference type="InterPro" id="IPR003594">
    <property type="entry name" value="HATPase_dom"/>
</dbReference>
<keyword evidence="7" id="KW-0812">Transmembrane</keyword>
<dbReference type="InterPro" id="IPR050640">
    <property type="entry name" value="Bact_2-comp_sensor_kinase"/>
</dbReference>
<keyword evidence="7" id="KW-1133">Transmembrane helix</keyword>
<dbReference type="SUPFAM" id="SSF158472">
    <property type="entry name" value="HAMP domain-like"/>
    <property type="match status" value="1"/>
</dbReference>
<keyword evidence="5 9" id="KW-0418">Kinase</keyword>
<dbReference type="Gene3D" id="3.30.565.10">
    <property type="entry name" value="Histidine kinase-like ATPase, C-terminal domain"/>
    <property type="match status" value="1"/>
</dbReference>
<feature type="domain" description="HAMP" evidence="8">
    <location>
        <begin position="301"/>
        <end position="353"/>
    </location>
</feature>
<dbReference type="Proteomes" id="UP001589747">
    <property type="component" value="Unassembled WGS sequence"/>
</dbReference>
<evidence type="ECO:0000256" key="1">
    <source>
        <dbReference type="ARBA" id="ARBA00004651"/>
    </source>
</evidence>
<comment type="subcellular location">
    <subcellularLocation>
        <location evidence="1">Cell membrane</location>
        <topology evidence="1">Multi-pass membrane protein</topology>
    </subcellularLocation>
</comment>
<evidence type="ECO:0000256" key="7">
    <source>
        <dbReference type="SAM" id="Phobius"/>
    </source>
</evidence>
<sequence>MRSSLNFRVTIGFFAIAIPLIFMLVYNNYYASNTVREQVAESNKNTMILYSNQIEAELNRETQYLYNLASEDPNVMQLSRATYDPDEYVFAKLRVMKAMERYLRFDSIVDFQFVYAVRNNALINTAIPADTYEELTAVQTTIERFLRSVKPGSLYFNEWRSIRYGDEYALLRLVDTGDGYYMGASVRLRNLMIPLDLMNMGEEGFTAFLSDEGDALAGSADRVLPEEKFRFAAGEPFSRIRHEGSSFIVVSNPVQGTNTMLSAFIPEEKALHKLSYFQLIIYTIPVLAAIVLIFYLFYLNDLVLKPMRILLGGMRRIKNGDWQYRLAPSKTKEFTMINETFNAMASEIHRLKINVYEQEIQVHKAELKHLQLQMNPHFLLNAINIVYNLAQVKKFEIIQLMCHNLVKYFRFATQTHRVAVTIHDEMEHIESYINIQQLRFPERITYRIQIAEDLGAAGIPPLILQPFVENCIKYGFDFMEHPFHIDIRIEHADEAGRMRIEITDNGIGFSDEILEALHNGQYFDAYNGEHLGIWNVFHRLNIVFGREARAVFSNRPESGACVTIFMPVRTMEQYV</sequence>
<evidence type="ECO:0000313" key="9">
    <source>
        <dbReference type="EMBL" id="MFB9329204.1"/>
    </source>
</evidence>
<dbReference type="Pfam" id="PF02518">
    <property type="entry name" value="HATPase_c"/>
    <property type="match status" value="1"/>
</dbReference>
<reference evidence="9 10" key="1">
    <citation type="submission" date="2024-09" db="EMBL/GenBank/DDBJ databases">
        <authorList>
            <person name="Sun Q."/>
            <person name="Mori K."/>
        </authorList>
    </citation>
    <scope>NUCLEOTIDE SEQUENCE [LARGE SCALE GENOMIC DNA]</scope>
    <source>
        <strain evidence="9 10">TISTR 2452</strain>
    </source>
</reference>
<evidence type="ECO:0000256" key="2">
    <source>
        <dbReference type="ARBA" id="ARBA00022475"/>
    </source>
</evidence>
<keyword evidence="10" id="KW-1185">Reference proteome</keyword>
<keyword evidence="2" id="KW-1003">Cell membrane</keyword>
<keyword evidence="3" id="KW-0597">Phosphoprotein</keyword>
<evidence type="ECO:0000256" key="4">
    <source>
        <dbReference type="ARBA" id="ARBA00022679"/>
    </source>
</evidence>
<dbReference type="SUPFAM" id="SSF55874">
    <property type="entry name" value="ATPase domain of HSP90 chaperone/DNA topoisomerase II/histidine kinase"/>
    <property type="match status" value="1"/>
</dbReference>
<evidence type="ECO:0000256" key="5">
    <source>
        <dbReference type="ARBA" id="ARBA00022777"/>
    </source>
</evidence>
<dbReference type="Pfam" id="PF06580">
    <property type="entry name" value="His_kinase"/>
    <property type="match status" value="1"/>
</dbReference>
<dbReference type="GO" id="GO:0004673">
    <property type="term" value="F:protein histidine kinase activity"/>
    <property type="evidence" value="ECO:0007669"/>
    <property type="project" value="UniProtKB-EC"/>
</dbReference>
<dbReference type="Gene3D" id="6.10.340.10">
    <property type="match status" value="1"/>
</dbReference>
<dbReference type="RefSeq" id="WP_377499241.1">
    <property type="nucleotide sequence ID" value="NZ_JBHMDO010000039.1"/>
</dbReference>
<dbReference type="Pfam" id="PF00672">
    <property type="entry name" value="HAMP"/>
    <property type="match status" value="1"/>
</dbReference>
<dbReference type="CDD" id="cd06225">
    <property type="entry name" value="HAMP"/>
    <property type="match status" value="1"/>
</dbReference>
<keyword evidence="4 9" id="KW-0808">Transferase</keyword>
<dbReference type="PANTHER" id="PTHR34220">
    <property type="entry name" value="SENSOR HISTIDINE KINASE YPDA"/>
    <property type="match status" value="1"/>
</dbReference>
<dbReference type="EMBL" id="JBHMDO010000039">
    <property type="protein sequence ID" value="MFB9329204.1"/>
    <property type="molecule type" value="Genomic_DNA"/>
</dbReference>
<keyword evidence="6 7" id="KW-0472">Membrane</keyword>
<evidence type="ECO:0000259" key="8">
    <source>
        <dbReference type="PROSITE" id="PS50885"/>
    </source>
</evidence>
<dbReference type="PROSITE" id="PS50885">
    <property type="entry name" value="HAMP"/>
    <property type="match status" value="1"/>
</dbReference>
<protein>
    <submittedName>
        <fullName evidence="9">Sensor histidine kinase</fullName>
        <ecNumber evidence="9">2.7.13.3</ecNumber>
    </submittedName>
</protein>
<dbReference type="InterPro" id="IPR003660">
    <property type="entry name" value="HAMP_dom"/>
</dbReference>
<proteinExistence type="predicted"/>
<evidence type="ECO:0000256" key="6">
    <source>
        <dbReference type="ARBA" id="ARBA00023136"/>
    </source>
</evidence>
<feature type="transmembrane region" description="Helical" evidence="7">
    <location>
        <begin position="7"/>
        <end position="26"/>
    </location>
</feature>
<comment type="caution">
    <text evidence="9">The sequence shown here is derived from an EMBL/GenBank/DDBJ whole genome shotgun (WGS) entry which is preliminary data.</text>
</comment>